<reference evidence="1 2" key="1">
    <citation type="submission" date="2017-05" db="EMBL/GenBank/DDBJ databases">
        <title>De novo genome assembly of Deniococcus indicus strain DR1.</title>
        <authorList>
            <person name="Chauhan D."/>
            <person name="Yennamalli R.M."/>
            <person name="Priyadarshini R."/>
        </authorList>
    </citation>
    <scope>NUCLEOTIDE SEQUENCE [LARGE SCALE GENOMIC DNA]</scope>
    <source>
        <strain evidence="1 2">DR1</strain>
    </source>
</reference>
<dbReference type="AlphaFoldDB" id="A0A246BV49"/>
<name>A0A246BV49_9DEIO</name>
<protein>
    <submittedName>
        <fullName evidence="1">Uncharacterized protein</fullName>
    </submittedName>
</protein>
<evidence type="ECO:0000313" key="2">
    <source>
        <dbReference type="Proteomes" id="UP000197208"/>
    </source>
</evidence>
<gene>
    <name evidence="1" type="ORF">CBQ26_00755</name>
</gene>
<evidence type="ECO:0000313" key="1">
    <source>
        <dbReference type="EMBL" id="OWL99022.1"/>
    </source>
</evidence>
<keyword evidence="2" id="KW-1185">Reference proteome</keyword>
<dbReference type="Proteomes" id="UP000197208">
    <property type="component" value="Unassembled WGS sequence"/>
</dbReference>
<accession>A0A246BV49</accession>
<organism evidence="1 2">
    <name type="scientific">Deinococcus indicus</name>
    <dbReference type="NCBI Taxonomy" id="223556"/>
    <lineage>
        <taxon>Bacteria</taxon>
        <taxon>Thermotogati</taxon>
        <taxon>Deinococcota</taxon>
        <taxon>Deinococci</taxon>
        <taxon>Deinococcales</taxon>
        <taxon>Deinococcaceae</taxon>
        <taxon>Deinococcus</taxon>
    </lineage>
</organism>
<sequence>MTHPASPTPHAAVVTVTGWPTALPDGIRIHGLHVRTTWRPGETPRRVTVRAFPDTSPSGALRRLYAPPANIRPARRPNGTDVLVTGTLLKLDSSEGLIRVKIAPAVANTHPFTVTLQASTEVLRLDPGTFSVTVRGRVLNVGPGVLLAEQIRSVHAPVPERWQGVRAYTRRVSATPPAEPPAAAD</sequence>
<comment type="caution">
    <text evidence="1">The sequence shown here is derived from an EMBL/GenBank/DDBJ whole genome shotgun (WGS) entry which is preliminary data.</text>
</comment>
<dbReference type="EMBL" id="NHMK01000003">
    <property type="protein sequence ID" value="OWL99022.1"/>
    <property type="molecule type" value="Genomic_DNA"/>
</dbReference>
<proteinExistence type="predicted"/>
<dbReference type="OrthoDB" id="72098at2"/>
<dbReference type="RefSeq" id="WP_088246714.1">
    <property type="nucleotide sequence ID" value="NZ_NHMK01000003.1"/>
</dbReference>